<dbReference type="Proteomes" id="UP000298663">
    <property type="component" value="Unassembled WGS sequence"/>
</dbReference>
<name>A0A4U5ME85_STECR</name>
<dbReference type="STRING" id="34508.A0A4U5ME85"/>
<dbReference type="InterPro" id="IPR013217">
    <property type="entry name" value="Methyltransf_12"/>
</dbReference>
<evidence type="ECO:0000256" key="3">
    <source>
        <dbReference type="ARBA" id="ARBA00022679"/>
    </source>
</evidence>
<comment type="function">
    <text evidence="4">S-adenosyl-L-methionine-dependent methyltransferase.</text>
</comment>
<dbReference type="SUPFAM" id="SSF53335">
    <property type="entry name" value="S-adenosyl-L-methionine-dependent methyltransferases"/>
    <property type="match status" value="1"/>
</dbReference>
<protein>
    <recommendedName>
        <fullName evidence="4">tRNA N(3)-methylcytidine methyltransferase</fullName>
        <ecNumber evidence="4">2.1.1.-</ecNumber>
    </recommendedName>
</protein>
<reference evidence="7 8" key="2">
    <citation type="journal article" date="2019" name="G3 (Bethesda)">
        <title>Hybrid Assembly of the Genome of the Entomopathogenic Nematode Steinernema carpocapsae Identifies the X-Chromosome.</title>
        <authorList>
            <person name="Serra L."/>
            <person name="Macchietto M."/>
            <person name="Macias-Munoz A."/>
            <person name="McGill C.J."/>
            <person name="Rodriguez I.M."/>
            <person name="Rodriguez B."/>
            <person name="Murad R."/>
            <person name="Mortazavi A."/>
        </authorList>
    </citation>
    <scope>NUCLEOTIDE SEQUENCE [LARGE SCALE GENOMIC DNA]</scope>
    <source>
        <strain evidence="7 8">ALL</strain>
    </source>
</reference>
<dbReference type="EC" id="2.1.1.-" evidence="4"/>
<sequence>MPSEELRWAPEASIESAASSTASLPRLLTEEEQEKLEKEVAASDFLRAKLEKEARKNWDKFYLRNKDNFFKDRHWTKTDLVELCPDIDFQAPLKYLEAGCGVGNMLFPLTEYFPEWNFFGFDFSKNAVKLMDERAAQLNNLNVVSAVIDLTDIDETEAAKFPECDVVSLIFVLSAIHPEKHASTIASLRRFVVLGGSVIVRDYAIYDHAMMRFGRGAKLEDRFYVRQDGTRAYYFTTDELQELFKKNGFKSEKVEYLYRETVNHQKNVSVQRIFLQGRFKRVE</sequence>
<feature type="compositionally biased region" description="Low complexity" evidence="5">
    <location>
        <begin position="9"/>
        <end position="22"/>
    </location>
</feature>
<dbReference type="GO" id="GO:0008173">
    <property type="term" value="F:RNA methyltransferase activity"/>
    <property type="evidence" value="ECO:0007669"/>
    <property type="project" value="UniProtKB-ARBA"/>
</dbReference>
<evidence type="ECO:0000313" key="7">
    <source>
        <dbReference type="EMBL" id="TKR67464.1"/>
    </source>
</evidence>
<evidence type="ECO:0000256" key="1">
    <source>
        <dbReference type="ARBA" id="ARBA00009725"/>
    </source>
</evidence>
<gene>
    <name evidence="7" type="ORF">L596_023613</name>
</gene>
<reference evidence="7 8" key="1">
    <citation type="journal article" date="2015" name="Genome Biol.">
        <title>Comparative genomics of Steinernema reveals deeply conserved gene regulatory networks.</title>
        <authorList>
            <person name="Dillman A.R."/>
            <person name="Macchietto M."/>
            <person name="Porter C.F."/>
            <person name="Rogers A."/>
            <person name="Williams B."/>
            <person name="Antoshechkin I."/>
            <person name="Lee M.M."/>
            <person name="Goodwin Z."/>
            <person name="Lu X."/>
            <person name="Lewis E.E."/>
            <person name="Goodrich-Blair H."/>
            <person name="Stock S.P."/>
            <person name="Adams B.J."/>
            <person name="Sternberg P.W."/>
            <person name="Mortazavi A."/>
        </authorList>
    </citation>
    <scope>NUCLEOTIDE SEQUENCE [LARGE SCALE GENOMIC DNA]</scope>
    <source>
        <strain evidence="7 8">ALL</strain>
    </source>
</reference>
<keyword evidence="2 4" id="KW-0489">Methyltransferase</keyword>
<evidence type="ECO:0000256" key="4">
    <source>
        <dbReference type="PIRNR" id="PIRNR037755"/>
    </source>
</evidence>
<dbReference type="GO" id="GO:0008757">
    <property type="term" value="F:S-adenosylmethionine-dependent methyltransferase activity"/>
    <property type="evidence" value="ECO:0007669"/>
    <property type="project" value="UniProtKB-ARBA"/>
</dbReference>
<feature type="domain" description="Methyltransferase type 12" evidence="6">
    <location>
        <begin position="96"/>
        <end position="196"/>
    </location>
</feature>
<dbReference type="CDD" id="cd02440">
    <property type="entry name" value="AdoMet_MTases"/>
    <property type="match status" value="1"/>
</dbReference>
<evidence type="ECO:0000256" key="5">
    <source>
        <dbReference type="SAM" id="MobiDB-lite"/>
    </source>
</evidence>
<keyword evidence="8" id="KW-1185">Reference proteome</keyword>
<proteinExistence type="inferred from homology"/>
<keyword evidence="3 4" id="KW-0808">Transferase</keyword>
<dbReference type="Gene3D" id="3.40.50.150">
    <property type="entry name" value="Vaccinia Virus protein VP39"/>
    <property type="match status" value="1"/>
</dbReference>
<evidence type="ECO:0000313" key="8">
    <source>
        <dbReference type="Proteomes" id="UP000298663"/>
    </source>
</evidence>
<dbReference type="InterPro" id="IPR026113">
    <property type="entry name" value="METTL2/6/8-like"/>
</dbReference>
<evidence type="ECO:0000259" key="6">
    <source>
        <dbReference type="Pfam" id="PF08242"/>
    </source>
</evidence>
<dbReference type="InterPro" id="IPR029063">
    <property type="entry name" value="SAM-dependent_MTases_sf"/>
</dbReference>
<dbReference type="OrthoDB" id="417697at2759"/>
<dbReference type="Pfam" id="PF08242">
    <property type="entry name" value="Methyltransf_12"/>
    <property type="match status" value="1"/>
</dbReference>
<comment type="caution">
    <text evidence="7">The sequence shown here is derived from an EMBL/GenBank/DDBJ whole genome shotgun (WGS) entry which is preliminary data.</text>
</comment>
<dbReference type="PIRSF" id="PIRSF037755">
    <property type="entry name" value="Mettl2_prd"/>
    <property type="match status" value="1"/>
</dbReference>
<dbReference type="GO" id="GO:0032259">
    <property type="term" value="P:methylation"/>
    <property type="evidence" value="ECO:0007669"/>
    <property type="project" value="UniProtKB-KW"/>
</dbReference>
<dbReference type="EMBL" id="AZBU02000008">
    <property type="protein sequence ID" value="TKR67464.1"/>
    <property type="molecule type" value="Genomic_DNA"/>
</dbReference>
<dbReference type="AlphaFoldDB" id="A0A4U5ME85"/>
<dbReference type="PANTHER" id="PTHR22809">
    <property type="entry name" value="METHYLTRANSFERASE-RELATED"/>
    <property type="match status" value="1"/>
</dbReference>
<accession>A0A4U5ME85</accession>
<dbReference type="PANTHER" id="PTHR22809:SF5">
    <property type="entry name" value="TRNA N(3)-METHYLCYTIDINE METHYLTRANSFERASE METTL6"/>
    <property type="match status" value="1"/>
</dbReference>
<organism evidence="7 8">
    <name type="scientific">Steinernema carpocapsae</name>
    <name type="common">Entomopathogenic nematode</name>
    <dbReference type="NCBI Taxonomy" id="34508"/>
    <lineage>
        <taxon>Eukaryota</taxon>
        <taxon>Metazoa</taxon>
        <taxon>Ecdysozoa</taxon>
        <taxon>Nematoda</taxon>
        <taxon>Chromadorea</taxon>
        <taxon>Rhabditida</taxon>
        <taxon>Tylenchina</taxon>
        <taxon>Panagrolaimomorpha</taxon>
        <taxon>Strongyloidoidea</taxon>
        <taxon>Steinernematidae</taxon>
        <taxon>Steinernema</taxon>
    </lineage>
</organism>
<evidence type="ECO:0000256" key="2">
    <source>
        <dbReference type="ARBA" id="ARBA00022603"/>
    </source>
</evidence>
<comment type="similarity">
    <text evidence="1 4">Belongs to the methyltransferase superfamily. METL family.</text>
</comment>
<feature type="region of interest" description="Disordered" evidence="5">
    <location>
        <begin position="1"/>
        <end position="22"/>
    </location>
</feature>